<dbReference type="STRING" id="2060906.A0A0H1BRL7"/>
<feature type="region of interest" description="Disordered" evidence="7">
    <location>
        <begin position="171"/>
        <end position="197"/>
    </location>
</feature>
<dbReference type="GO" id="GO:0005634">
    <property type="term" value="C:nucleus"/>
    <property type="evidence" value="ECO:0007669"/>
    <property type="project" value="UniProtKB-SubCell"/>
</dbReference>
<protein>
    <recommendedName>
        <fullName evidence="8">Homeobox domain-containing protein</fullName>
    </recommendedName>
</protein>
<dbReference type="PANTHER" id="PTHR24208">
    <property type="entry name" value="LIM/HOMEOBOX PROTEIN LHX"/>
    <property type="match status" value="1"/>
</dbReference>
<dbReference type="PROSITE" id="PS50071">
    <property type="entry name" value="HOMEOBOX_2"/>
    <property type="match status" value="1"/>
</dbReference>
<evidence type="ECO:0000256" key="6">
    <source>
        <dbReference type="RuleBase" id="RU000682"/>
    </source>
</evidence>
<keyword evidence="2 5" id="KW-0238">DNA-binding</keyword>
<evidence type="ECO:0000256" key="5">
    <source>
        <dbReference type="PROSITE-ProRule" id="PRU00108"/>
    </source>
</evidence>
<evidence type="ECO:0000259" key="8">
    <source>
        <dbReference type="PROSITE" id="PS50071"/>
    </source>
</evidence>
<name>A0A0H1BRL7_9EURO</name>
<keyword evidence="10" id="KW-1185">Reference proteome</keyword>
<dbReference type="GO" id="GO:0000981">
    <property type="term" value="F:DNA-binding transcription factor activity, RNA polymerase II-specific"/>
    <property type="evidence" value="ECO:0007669"/>
    <property type="project" value="TreeGrafter"/>
</dbReference>
<proteinExistence type="predicted"/>
<dbReference type="EMBL" id="LDEV01000202">
    <property type="protein sequence ID" value="KLJ13632.1"/>
    <property type="molecule type" value="Genomic_DNA"/>
</dbReference>
<dbReference type="InterPro" id="IPR009057">
    <property type="entry name" value="Homeodomain-like_sf"/>
</dbReference>
<dbReference type="OrthoDB" id="6159439at2759"/>
<feature type="domain" description="Homeobox" evidence="8">
    <location>
        <begin position="193"/>
        <end position="254"/>
    </location>
</feature>
<comment type="subcellular location">
    <subcellularLocation>
        <location evidence="1 5 6">Nucleus</location>
    </subcellularLocation>
</comment>
<comment type="caution">
    <text evidence="9">The sequence shown here is derived from an EMBL/GenBank/DDBJ whole genome shotgun (WGS) entry which is preliminary data.</text>
</comment>
<organism evidence="9 10">
    <name type="scientific">Blastomyces silverae</name>
    <dbReference type="NCBI Taxonomy" id="2060906"/>
    <lineage>
        <taxon>Eukaryota</taxon>
        <taxon>Fungi</taxon>
        <taxon>Dikarya</taxon>
        <taxon>Ascomycota</taxon>
        <taxon>Pezizomycotina</taxon>
        <taxon>Eurotiomycetes</taxon>
        <taxon>Eurotiomycetidae</taxon>
        <taxon>Onygenales</taxon>
        <taxon>Ajellomycetaceae</taxon>
        <taxon>Blastomyces</taxon>
    </lineage>
</organism>
<dbReference type="PANTHER" id="PTHR24208:SF166">
    <property type="entry name" value="LIM HOMEOBOX TRANSCRIPTION FACTOR 1 ALPHA, ISOFORM B"/>
    <property type="match status" value="1"/>
</dbReference>
<evidence type="ECO:0000256" key="1">
    <source>
        <dbReference type="ARBA" id="ARBA00004123"/>
    </source>
</evidence>
<feature type="DNA-binding region" description="Homeobox" evidence="5">
    <location>
        <begin position="195"/>
        <end position="255"/>
    </location>
</feature>
<gene>
    <name evidence="9" type="ORF">EMPG_09390</name>
</gene>
<dbReference type="AlphaFoldDB" id="A0A0H1BRL7"/>
<dbReference type="SUPFAM" id="SSF46689">
    <property type="entry name" value="Homeodomain-like"/>
    <property type="match status" value="1"/>
</dbReference>
<evidence type="ECO:0000256" key="2">
    <source>
        <dbReference type="ARBA" id="ARBA00023125"/>
    </source>
</evidence>
<evidence type="ECO:0000313" key="9">
    <source>
        <dbReference type="EMBL" id="KLJ13632.1"/>
    </source>
</evidence>
<sequence>MASLMSPISMRQVDAGWNNQQLEPWPTVTQTRNFRPFPTVMNDRDLLQIDPIDRKRVELEPRAHLSVAPASEIKGHPTLNFKNSIETETQNEIRNIKAILPETETEYLEGNFEFSMPSTSPNSISGAYLTSNPVECDKVKTNDNDAEDEGDCENELNIDICDDQLEREIHEGNGQRQPGGGGHTKVTADRQPGKGKMKRFRLSHNQTRFLMNEFASQAHPDAAHRERLSKEIPGLSPRQVQVWFQNRRAKLKRLTSDDRERVLISRALAEGFDIARGIHSPCGSWHQSSHTLASPGSYLNANQEGGEGDILTPLMVDIVGRISEEDYATSPLSASSNYGSYFPSPASASASGSELEMSPITIGGDIASHCPSFSNPQTSTFQYMSPCTSPGSFSHSASQTSYHHIQAMQQPNTTRQRAGSLGTPPRASISYTQAISEYGTPDPAYMGLDMPYNNTHSYENITSQTYMGSNISQAPHSQLRKSGPPPPKPSSLRLRTAPTSLPPELHLNTEYWKQGDDGLQSAPLPDMPILHEDQLSPFSTTTAVGSNPFGISYPERNSSSLSLPASFIPY</sequence>
<accession>A0A0H1BRL7</accession>
<keyword evidence="4 5" id="KW-0539">Nucleus</keyword>
<dbReference type="GO" id="GO:0000977">
    <property type="term" value="F:RNA polymerase II transcription regulatory region sequence-specific DNA binding"/>
    <property type="evidence" value="ECO:0007669"/>
    <property type="project" value="TreeGrafter"/>
</dbReference>
<dbReference type="Proteomes" id="UP000053573">
    <property type="component" value="Unassembled WGS sequence"/>
</dbReference>
<dbReference type="Gene3D" id="1.10.10.60">
    <property type="entry name" value="Homeodomain-like"/>
    <property type="match status" value="1"/>
</dbReference>
<dbReference type="SMART" id="SM00389">
    <property type="entry name" value="HOX"/>
    <property type="match status" value="1"/>
</dbReference>
<feature type="region of interest" description="Disordered" evidence="7">
    <location>
        <begin position="473"/>
        <end position="503"/>
    </location>
</feature>
<reference evidence="10" key="1">
    <citation type="journal article" date="2015" name="PLoS Genet.">
        <title>The dynamic genome and transcriptome of the human fungal pathogen Blastomyces and close relative Emmonsia.</title>
        <authorList>
            <person name="Munoz J.F."/>
            <person name="Gauthier G.M."/>
            <person name="Desjardins C.A."/>
            <person name="Gallo J.E."/>
            <person name="Holder J."/>
            <person name="Sullivan T.D."/>
            <person name="Marty A.J."/>
            <person name="Carmen J.C."/>
            <person name="Chen Z."/>
            <person name="Ding L."/>
            <person name="Gujja S."/>
            <person name="Magrini V."/>
            <person name="Misas E."/>
            <person name="Mitreva M."/>
            <person name="Priest M."/>
            <person name="Saif S."/>
            <person name="Whiston E.A."/>
            <person name="Young S."/>
            <person name="Zeng Q."/>
            <person name="Goldman W.E."/>
            <person name="Mardis E.R."/>
            <person name="Taylor J.W."/>
            <person name="McEwen J.G."/>
            <person name="Clay O.K."/>
            <person name="Klein B.S."/>
            <person name="Cuomo C.A."/>
        </authorList>
    </citation>
    <scope>NUCLEOTIDE SEQUENCE [LARGE SCALE GENOMIC DNA]</scope>
    <source>
        <strain evidence="10">UAMH 139</strain>
    </source>
</reference>
<evidence type="ECO:0000256" key="4">
    <source>
        <dbReference type="ARBA" id="ARBA00023242"/>
    </source>
</evidence>
<dbReference type="InterPro" id="IPR050453">
    <property type="entry name" value="LIM_Homeobox_TF"/>
</dbReference>
<evidence type="ECO:0000256" key="3">
    <source>
        <dbReference type="ARBA" id="ARBA00023155"/>
    </source>
</evidence>
<keyword evidence="3 5" id="KW-0371">Homeobox</keyword>
<dbReference type="Pfam" id="PF00046">
    <property type="entry name" value="Homeodomain"/>
    <property type="match status" value="1"/>
</dbReference>
<dbReference type="InterPro" id="IPR001356">
    <property type="entry name" value="HD"/>
</dbReference>
<evidence type="ECO:0000313" key="10">
    <source>
        <dbReference type="Proteomes" id="UP000053573"/>
    </source>
</evidence>
<dbReference type="CDD" id="cd00086">
    <property type="entry name" value="homeodomain"/>
    <property type="match status" value="1"/>
</dbReference>
<evidence type="ECO:0000256" key="7">
    <source>
        <dbReference type="SAM" id="MobiDB-lite"/>
    </source>
</evidence>